<evidence type="ECO:0000313" key="1">
    <source>
        <dbReference type="EMBL" id="KKD56771.1"/>
    </source>
</evidence>
<gene>
    <name evidence="1" type="ORF">VM57_19145</name>
</gene>
<name>A0A0F5ZM26_STEMA</name>
<evidence type="ECO:0000313" key="2">
    <source>
        <dbReference type="Proteomes" id="UP000243478"/>
    </source>
</evidence>
<accession>A0A0F5ZM26</accession>
<reference evidence="1 2" key="1">
    <citation type="submission" date="2015-03" db="EMBL/GenBank/DDBJ databases">
        <title>Draft genome of Stenotrophomonas maltophila isolated from urine specimen.</title>
        <authorList>
            <person name="Murugan N."/>
            <person name="Malathi J."/>
            <person name="Umashankar V."/>
            <person name="Madhavan H."/>
        </authorList>
    </citation>
    <scope>NUCLEOTIDE SEQUENCE [LARGE SCALE GENOMIC DNA]</scope>
    <source>
        <strain evidence="1 2">JMNMN1</strain>
    </source>
</reference>
<organism evidence="1 2">
    <name type="scientific">Stenotrophomonas maltophilia</name>
    <name type="common">Pseudomonas maltophilia</name>
    <name type="synonym">Xanthomonas maltophilia</name>
    <dbReference type="NCBI Taxonomy" id="40324"/>
    <lineage>
        <taxon>Bacteria</taxon>
        <taxon>Pseudomonadati</taxon>
        <taxon>Pseudomonadota</taxon>
        <taxon>Gammaproteobacteria</taxon>
        <taxon>Lysobacterales</taxon>
        <taxon>Lysobacteraceae</taxon>
        <taxon>Stenotrophomonas</taxon>
        <taxon>Stenotrophomonas maltophilia group</taxon>
    </lineage>
</organism>
<dbReference type="EMBL" id="JZRZ01000030">
    <property type="protein sequence ID" value="KKD56771.1"/>
    <property type="molecule type" value="Genomic_DNA"/>
</dbReference>
<dbReference type="AlphaFoldDB" id="A0A0F5ZM26"/>
<comment type="caution">
    <text evidence="1">The sequence shown here is derived from an EMBL/GenBank/DDBJ whole genome shotgun (WGS) entry which is preliminary data.</text>
</comment>
<sequence length="64" mass="7219">MRKFVRIQGINEKTFAICVCCLAMVAATADGRTLPFLFIGAVVIVIARRADVRRERIREEHASK</sequence>
<dbReference type="Proteomes" id="UP000243478">
    <property type="component" value="Unassembled WGS sequence"/>
</dbReference>
<proteinExistence type="predicted"/>
<protein>
    <submittedName>
        <fullName evidence="1">Uncharacterized protein</fullName>
    </submittedName>
</protein>